<keyword evidence="3" id="KW-1185">Reference proteome</keyword>
<dbReference type="AlphaFoldDB" id="A0A087U7Z7"/>
<evidence type="ECO:0000313" key="3">
    <source>
        <dbReference type="Proteomes" id="UP000054359"/>
    </source>
</evidence>
<accession>A0A087U7Z7</accession>
<dbReference type="EMBL" id="KK118635">
    <property type="protein sequence ID" value="KFM73486.1"/>
    <property type="molecule type" value="Genomic_DNA"/>
</dbReference>
<evidence type="ECO:0000256" key="1">
    <source>
        <dbReference type="ARBA" id="ARBA00006338"/>
    </source>
</evidence>
<evidence type="ECO:0000313" key="2">
    <source>
        <dbReference type="EMBL" id="KFM73486.1"/>
    </source>
</evidence>
<name>A0A087U7Z7_STEMI</name>
<dbReference type="InterPro" id="IPR020519">
    <property type="entry name" value="DIPK2A/B"/>
</dbReference>
<protein>
    <submittedName>
        <fullName evidence="2">Uncharacterized protein</fullName>
    </submittedName>
</protein>
<dbReference type="PANTHER" id="PTHR32073:SF7">
    <property type="entry name" value="GH11358P"/>
    <property type="match status" value="1"/>
</dbReference>
<comment type="similarity">
    <text evidence="1">Belongs to the DIPK family.</text>
</comment>
<dbReference type="OrthoDB" id="10035316at2759"/>
<gene>
    <name evidence="2" type="ORF">X975_10903</name>
</gene>
<feature type="non-terminal residue" evidence="2">
    <location>
        <position position="185"/>
    </location>
</feature>
<dbReference type="PANTHER" id="PTHR32073">
    <property type="entry name" value="GH11358P"/>
    <property type="match status" value="1"/>
</dbReference>
<reference evidence="2 3" key="1">
    <citation type="submission" date="2013-11" db="EMBL/GenBank/DDBJ databases">
        <title>Genome sequencing of Stegodyphus mimosarum.</title>
        <authorList>
            <person name="Bechsgaard J."/>
        </authorList>
    </citation>
    <scope>NUCLEOTIDE SEQUENCE [LARGE SCALE GENOMIC DNA]</scope>
</reference>
<organism evidence="2 3">
    <name type="scientific">Stegodyphus mimosarum</name>
    <name type="common">African social velvet spider</name>
    <dbReference type="NCBI Taxonomy" id="407821"/>
    <lineage>
        <taxon>Eukaryota</taxon>
        <taxon>Metazoa</taxon>
        <taxon>Ecdysozoa</taxon>
        <taxon>Arthropoda</taxon>
        <taxon>Chelicerata</taxon>
        <taxon>Arachnida</taxon>
        <taxon>Araneae</taxon>
        <taxon>Araneomorphae</taxon>
        <taxon>Entelegynae</taxon>
        <taxon>Eresoidea</taxon>
        <taxon>Eresidae</taxon>
        <taxon>Stegodyphus</taxon>
    </lineage>
</organism>
<dbReference type="Proteomes" id="UP000054359">
    <property type="component" value="Unassembled WGS sequence"/>
</dbReference>
<proteinExistence type="inferred from homology"/>
<sequence length="185" mass="21341">MFSNRWRLSKKFFLLFSFFLIAFFGARILSNKFHTLLSFFHYLTFPSQLPVTTFVKEEHLVSGTATPWAPMFSHLYSCPVCFGYGMCNEVMKDSVLFHGELSMAHNTKIMWKKGVLRTQRILISSLVSEEWNKFDEFICRNASQTIPCDLSAAIWKTVFANSNLLSTENFRNLNALLDIPLSQLA</sequence>